<dbReference type="RefSeq" id="WP_119667688.1">
    <property type="nucleotide sequence ID" value="NZ_QXED01000003.1"/>
</dbReference>
<dbReference type="SUPFAM" id="SSF55797">
    <property type="entry name" value="PR-1-like"/>
    <property type="match status" value="1"/>
</dbReference>
<dbReference type="AlphaFoldDB" id="A0A418MAS9"/>
<dbReference type="Gene3D" id="3.40.33.10">
    <property type="entry name" value="CAP"/>
    <property type="match status" value="1"/>
</dbReference>
<evidence type="ECO:0000259" key="3">
    <source>
        <dbReference type="Pfam" id="PF00188"/>
    </source>
</evidence>
<dbReference type="PANTHER" id="PTHR31157:SF1">
    <property type="entry name" value="SCP DOMAIN-CONTAINING PROTEIN"/>
    <property type="match status" value="1"/>
</dbReference>
<dbReference type="CDD" id="cd05379">
    <property type="entry name" value="CAP_bacterial"/>
    <property type="match status" value="1"/>
</dbReference>
<protein>
    <submittedName>
        <fullName evidence="4">CAP domain-containing protein</fullName>
    </submittedName>
</protein>
<proteinExistence type="predicted"/>
<evidence type="ECO:0000313" key="4">
    <source>
        <dbReference type="EMBL" id="RIV23471.1"/>
    </source>
</evidence>
<dbReference type="Proteomes" id="UP000283523">
    <property type="component" value="Unassembled WGS sequence"/>
</dbReference>
<evidence type="ECO:0000313" key="5">
    <source>
        <dbReference type="Proteomes" id="UP000283523"/>
    </source>
</evidence>
<dbReference type="Pfam" id="PF00188">
    <property type="entry name" value="CAP"/>
    <property type="match status" value="1"/>
</dbReference>
<evidence type="ECO:0000256" key="2">
    <source>
        <dbReference type="SAM" id="SignalP"/>
    </source>
</evidence>
<feature type="compositionally biased region" description="Polar residues" evidence="1">
    <location>
        <begin position="22"/>
        <end position="39"/>
    </location>
</feature>
<feature type="compositionally biased region" description="Low complexity" evidence="1">
    <location>
        <begin position="40"/>
        <end position="63"/>
    </location>
</feature>
<comment type="caution">
    <text evidence="4">The sequence shown here is derived from an EMBL/GenBank/DDBJ whole genome shotgun (WGS) entry which is preliminary data.</text>
</comment>
<feature type="chain" id="PRO_5019120398" evidence="2">
    <location>
        <begin position="19"/>
        <end position="203"/>
    </location>
</feature>
<organism evidence="4 5">
    <name type="scientific">Fibrisoma montanum</name>
    <dbReference type="NCBI Taxonomy" id="2305895"/>
    <lineage>
        <taxon>Bacteria</taxon>
        <taxon>Pseudomonadati</taxon>
        <taxon>Bacteroidota</taxon>
        <taxon>Cytophagia</taxon>
        <taxon>Cytophagales</taxon>
        <taxon>Spirosomataceae</taxon>
        <taxon>Fibrisoma</taxon>
    </lineage>
</organism>
<dbReference type="EMBL" id="QXED01000003">
    <property type="protein sequence ID" value="RIV23471.1"/>
    <property type="molecule type" value="Genomic_DNA"/>
</dbReference>
<dbReference type="PROSITE" id="PS51257">
    <property type="entry name" value="PROKAR_LIPOPROTEIN"/>
    <property type="match status" value="1"/>
</dbReference>
<sequence>MNKSILVSVVSLMSLAVACTQNSQDLSTPQPAPVTSSVYTEATAEPATAAPAPSGAGARTANATTAQQQEVLQYINQARSKPCQCGSTTYPAVPSLTLNAQLNAASDKHAVDMATYNYFSHTGRDGSRPWDRMTREGYVWRAAGENIAAGYTTPRAVVDGWLKSPGHCANIMSANFKEIGIGYGYSTTSTYKHYWVTDFGTKR</sequence>
<keyword evidence="5" id="KW-1185">Reference proteome</keyword>
<gene>
    <name evidence="4" type="ORF">DYU11_10755</name>
</gene>
<dbReference type="PANTHER" id="PTHR31157">
    <property type="entry name" value="SCP DOMAIN-CONTAINING PROTEIN"/>
    <property type="match status" value="1"/>
</dbReference>
<name>A0A418MAS9_9BACT</name>
<reference evidence="4 5" key="1">
    <citation type="submission" date="2018-08" db="EMBL/GenBank/DDBJ databases">
        <title>Fibrisoma montanum sp. nov., isolated from Danxia mountain soil.</title>
        <authorList>
            <person name="Huang Y."/>
        </authorList>
    </citation>
    <scope>NUCLEOTIDE SEQUENCE [LARGE SCALE GENOMIC DNA]</scope>
    <source>
        <strain evidence="4 5">HYT19</strain>
    </source>
</reference>
<dbReference type="InterPro" id="IPR014044">
    <property type="entry name" value="CAP_dom"/>
</dbReference>
<accession>A0A418MAS9</accession>
<keyword evidence="2" id="KW-0732">Signal</keyword>
<evidence type="ECO:0000256" key="1">
    <source>
        <dbReference type="SAM" id="MobiDB-lite"/>
    </source>
</evidence>
<feature type="region of interest" description="Disordered" evidence="1">
    <location>
        <begin position="22"/>
        <end position="63"/>
    </location>
</feature>
<dbReference type="InterPro" id="IPR035940">
    <property type="entry name" value="CAP_sf"/>
</dbReference>
<dbReference type="OrthoDB" id="982527at2"/>
<feature type="signal peptide" evidence="2">
    <location>
        <begin position="1"/>
        <end position="18"/>
    </location>
</feature>
<feature type="domain" description="SCP" evidence="3">
    <location>
        <begin position="72"/>
        <end position="199"/>
    </location>
</feature>